<protein>
    <submittedName>
        <fullName evidence="4">Two-component system response regulator TcsR7</fullName>
    </submittedName>
</protein>
<evidence type="ECO:0000313" key="4">
    <source>
        <dbReference type="EMBL" id="STC69576.1"/>
    </source>
</evidence>
<proteinExistence type="predicted"/>
<dbReference type="InterPro" id="IPR050595">
    <property type="entry name" value="Bact_response_regulator"/>
</dbReference>
<dbReference type="Pfam" id="PF00072">
    <property type="entry name" value="Response_reg"/>
    <property type="match status" value="1"/>
</dbReference>
<dbReference type="PANTHER" id="PTHR44591">
    <property type="entry name" value="STRESS RESPONSE REGULATOR PROTEIN 1"/>
    <property type="match status" value="1"/>
</dbReference>
<keyword evidence="1 2" id="KW-0597">Phosphoprotein</keyword>
<dbReference type="InterPro" id="IPR011006">
    <property type="entry name" value="CheY-like_superfamily"/>
</dbReference>
<dbReference type="InterPro" id="IPR001789">
    <property type="entry name" value="Sig_transdc_resp-reg_receiver"/>
</dbReference>
<dbReference type="Gene3D" id="3.40.50.2300">
    <property type="match status" value="1"/>
</dbReference>
<dbReference type="STRING" id="35756.GCA_001044155_00827"/>
<dbReference type="SMART" id="SM00448">
    <property type="entry name" value="REC"/>
    <property type="match status" value="1"/>
</dbReference>
<dbReference type="SUPFAM" id="SSF52172">
    <property type="entry name" value="CheY-like"/>
    <property type="match status" value="1"/>
</dbReference>
<feature type="modified residue" description="4-aspartylphosphate" evidence="2">
    <location>
        <position position="71"/>
    </location>
</feature>
<evidence type="ECO:0000313" key="5">
    <source>
        <dbReference type="Proteomes" id="UP000254467"/>
    </source>
</evidence>
<dbReference type="OrthoDB" id="3680166at2"/>
<dbReference type="EMBL" id="UFXQ01000001">
    <property type="protein sequence ID" value="STC69576.1"/>
    <property type="molecule type" value="Genomic_DNA"/>
</dbReference>
<evidence type="ECO:0000256" key="2">
    <source>
        <dbReference type="PROSITE-ProRule" id="PRU00169"/>
    </source>
</evidence>
<gene>
    <name evidence="4" type="primary">tcsR7</name>
    <name evidence="4" type="ORF">NCTC11862_01371</name>
</gene>
<feature type="domain" description="Response regulatory" evidence="3">
    <location>
        <begin position="21"/>
        <end position="136"/>
    </location>
</feature>
<dbReference type="CDD" id="cd17535">
    <property type="entry name" value="REC_NarL-like"/>
    <property type="match status" value="1"/>
</dbReference>
<dbReference type="InterPro" id="IPR058245">
    <property type="entry name" value="NreC/VraR/RcsB-like_REC"/>
</dbReference>
<evidence type="ECO:0000256" key="1">
    <source>
        <dbReference type="ARBA" id="ARBA00022553"/>
    </source>
</evidence>
<dbReference type="GO" id="GO:0000160">
    <property type="term" value="P:phosphorelay signal transduction system"/>
    <property type="evidence" value="ECO:0007669"/>
    <property type="project" value="InterPro"/>
</dbReference>
<evidence type="ECO:0000259" key="3">
    <source>
        <dbReference type="PROSITE" id="PS50110"/>
    </source>
</evidence>
<accession>A0A376CM40</accession>
<name>A0A376CM40_9CORY</name>
<dbReference type="Proteomes" id="UP000254467">
    <property type="component" value="Unassembled WGS sequence"/>
</dbReference>
<sequence>MGWRWRHWNSHGTTVRLEMVHFLVLDDDEAVARWVMELASRRLGVEACFHTSGSEALRAIETQPVRAIMCDVRMPEMSGIEFTRTVAASDDPPTIVGMTSFDEDFNLIEMLRAGASGMVLKTGPQEHIVAEGSFRQNWRHDWENSSFQPLSHSADAYFLNGNRKYWAWLLLANRIHASRASYTSRCPP</sequence>
<dbReference type="PROSITE" id="PS50110">
    <property type="entry name" value="RESPONSE_REGULATORY"/>
    <property type="match status" value="1"/>
</dbReference>
<organism evidence="4 5">
    <name type="scientific">Corynebacterium pilosum</name>
    <dbReference type="NCBI Taxonomy" id="35756"/>
    <lineage>
        <taxon>Bacteria</taxon>
        <taxon>Bacillati</taxon>
        <taxon>Actinomycetota</taxon>
        <taxon>Actinomycetes</taxon>
        <taxon>Mycobacteriales</taxon>
        <taxon>Corynebacteriaceae</taxon>
        <taxon>Corynebacterium</taxon>
    </lineage>
</organism>
<reference evidence="4 5" key="1">
    <citation type="submission" date="2018-06" db="EMBL/GenBank/DDBJ databases">
        <authorList>
            <consortium name="Pathogen Informatics"/>
            <person name="Doyle S."/>
        </authorList>
    </citation>
    <scope>NUCLEOTIDE SEQUENCE [LARGE SCALE GENOMIC DNA]</scope>
    <source>
        <strain evidence="4 5">NCTC11862</strain>
    </source>
</reference>
<keyword evidence="5" id="KW-1185">Reference proteome</keyword>
<dbReference type="AlphaFoldDB" id="A0A376CM40"/>
<dbReference type="PANTHER" id="PTHR44591:SF3">
    <property type="entry name" value="RESPONSE REGULATORY DOMAIN-CONTAINING PROTEIN"/>
    <property type="match status" value="1"/>
</dbReference>